<accession>A0A8J2XQR6</accession>
<keyword evidence="17" id="KW-1185">Reference proteome</keyword>
<dbReference type="Proteomes" id="UP000619743">
    <property type="component" value="Unassembled WGS sequence"/>
</dbReference>
<dbReference type="GO" id="GO:0005829">
    <property type="term" value="C:cytosol"/>
    <property type="evidence" value="ECO:0007669"/>
    <property type="project" value="TreeGrafter"/>
</dbReference>
<evidence type="ECO:0000259" key="15">
    <source>
        <dbReference type="Pfam" id="PF10509"/>
    </source>
</evidence>
<dbReference type="PANTHER" id="PTHR10457">
    <property type="entry name" value="MEVALONATE KINASE/GALACTOKINASE"/>
    <property type="match status" value="1"/>
</dbReference>
<dbReference type="FunFam" id="3.30.70.890:FF:000001">
    <property type="entry name" value="Galactokinase"/>
    <property type="match status" value="1"/>
</dbReference>
<evidence type="ECO:0000256" key="3">
    <source>
        <dbReference type="ARBA" id="ARBA00022679"/>
    </source>
</evidence>
<dbReference type="GO" id="GO:0005524">
    <property type="term" value="F:ATP binding"/>
    <property type="evidence" value="ECO:0007669"/>
    <property type="project" value="UniProtKB-UniRule"/>
</dbReference>
<dbReference type="InterPro" id="IPR006203">
    <property type="entry name" value="GHMP_knse_ATP-bd_CS"/>
</dbReference>
<dbReference type="PIRSF" id="PIRSF000530">
    <property type="entry name" value="Galactokinase"/>
    <property type="match status" value="1"/>
</dbReference>
<evidence type="ECO:0000256" key="12">
    <source>
        <dbReference type="NCBIfam" id="TIGR00131"/>
    </source>
</evidence>
<comment type="subcellular location">
    <subcellularLocation>
        <location evidence="11">Cytoplasm</location>
    </subcellularLocation>
</comment>
<sequence>MTQQEKVTSGFEVAFGHQPDFIVRAPGRVNLIGEHTDYNDGFVLPCAIQYATLVAVSARADDKVVVSALDYDGQTDEFVLSEQIVPQENKLWANYVRGVVTELQKRGHQLKGCNLAITGNVPQGAGLSSSAALEVGIGYAFDQLCQLNIDKADIALIGQAAENNFVGCACGIMDQLISACGREQMAIGIDCRTLGLTEVSIPSGMTIMMINSNVKRGLVDSEYNTRRAQCEQAAAHFGVSHLRDVTVAVFEMKKDQLDPVVAKRAEHVVYENKRTVDAMKAFNKGDIVKISQLMAASHASMRDLFEITTKEIDYLVELIDGVLQDKGGVRMTGGGFGGCVVALVPEAMVDEISKLIEDNYQADTGLKETIYISGPMAGVDTLALEMA</sequence>
<comment type="function">
    <text evidence="11">Catalyzes the transfer of the gamma-phosphate of ATP to D-galactose to form alpha-D-galactose-1-phosphate (Gal-1-P).</text>
</comment>
<evidence type="ECO:0000256" key="2">
    <source>
        <dbReference type="ARBA" id="ARBA00022490"/>
    </source>
</evidence>
<dbReference type="InterPro" id="IPR006206">
    <property type="entry name" value="Mevalonate/galactokinase"/>
</dbReference>
<gene>
    <name evidence="11 16" type="primary">galK</name>
    <name evidence="16" type="ORF">GCM10011369_30200</name>
</gene>
<comment type="caution">
    <text evidence="11">Lacks conserved residue(s) required for the propagation of feature annotation.</text>
</comment>
<dbReference type="Gene3D" id="3.30.230.10">
    <property type="match status" value="1"/>
</dbReference>
<dbReference type="Pfam" id="PF10509">
    <property type="entry name" value="GalKase_gal_bdg"/>
    <property type="match status" value="1"/>
</dbReference>
<keyword evidence="5 11" id="KW-0547">Nucleotide-binding</keyword>
<dbReference type="PRINTS" id="PR00473">
    <property type="entry name" value="GALCTOKINASE"/>
</dbReference>
<protein>
    <recommendedName>
        <fullName evidence="11 12">Galactokinase</fullName>
        <ecNumber evidence="11 12">2.7.1.6</ecNumber>
    </recommendedName>
    <alternativeName>
        <fullName evidence="11">Galactose kinase</fullName>
    </alternativeName>
</protein>
<evidence type="ECO:0000313" key="17">
    <source>
        <dbReference type="Proteomes" id="UP000619743"/>
    </source>
</evidence>
<keyword evidence="4 11" id="KW-0479">Metal-binding</keyword>
<organism evidence="16 17">
    <name type="scientific">Neiella marina</name>
    <dbReference type="NCBI Taxonomy" id="508461"/>
    <lineage>
        <taxon>Bacteria</taxon>
        <taxon>Pseudomonadati</taxon>
        <taxon>Pseudomonadota</taxon>
        <taxon>Gammaproteobacteria</taxon>
        <taxon>Alteromonadales</taxon>
        <taxon>Echinimonadaceae</taxon>
        <taxon>Neiella</taxon>
    </lineage>
</organism>
<keyword evidence="6 11" id="KW-0418">Kinase</keyword>
<feature type="binding site" evidence="11">
    <location>
        <begin position="124"/>
        <end position="130"/>
    </location>
    <ligand>
        <name>ATP</name>
        <dbReference type="ChEBI" id="CHEBI:30616"/>
    </ligand>
</feature>
<feature type="domain" description="Galactokinase N-terminal" evidence="15">
    <location>
        <begin position="11"/>
        <end position="57"/>
    </location>
</feature>
<dbReference type="FunFam" id="3.30.230.10:FF:000017">
    <property type="entry name" value="Galactokinase"/>
    <property type="match status" value="1"/>
</dbReference>
<comment type="pathway">
    <text evidence="11">Carbohydrate metabolism; galactose metabolism.</text>
</comment>
<feature type="binding site" evidence="11">
    <location>
        <position position="162"/>
    </location>
    <ligand>
        <name>Mg(2+)</name>
        <dbReference type="ChEBI" id="CHEBI:18420"/>
    </ligand>
</feature>
<dbReference type="PROSITE" id="PS00627">
    <property type="entry name" value="GHMP_KINASES_ATP"/>
    <property type="match status" value="1"/>
</dbReference>
<comment type="caution">
    <text evidence="16">The sequence shown here is derived from an EMBL/GenBank/DDBJ whole genome shotgun (WGS) entry which is preliminary data.</text>
</comment>
<dbReference type="InterPro" id="IPR006204">
    <property type="entry name" value="GHMP_kinase_N_dom"/>
</dbReference>
<dbReference type="SUPFAM" id="SSF54211">
    <property type="entry name" value="Ribosomal protein S5 domain 2-like"/>
    <property type="match status" value="1"/>
</dbReference>
<dbReference type="OrthoDB" id="250531at2"/>
<feature type="binding site" evidence="11">
    <location>
        <begin position="34"/>
        <end position="37"/>
    </location>
    <ligand>
        <name>substrate</name>
    </ligand>
</feature>
<dbReference type="GO" id="GO:0000287">
    <property type="term" value="F:magnesium ion binding"/>
    <property type="evidence" value="ECO:0007669"/>
    <property type="project" value="UniProtKB-UniRule"/>
</dbReference>
<keyword evidence="10 11" id="KW-0119">Carbohydrate metabolism</keyword>
<dbReference type="HAMAP" id="MF_00246">
    <property type="entry name" value="Galactokinase"/>
    <property type="match status" value="1"/>
</dbReference>
<dbReference type="EC" id="2.7.1.6" evidence="11 12"/>
<dbReference type="Pfam" id="PF00288">
    <property type="entry name" value="GHMP_kinases_N"/>
    <property type="match status" value="1"/>
</dbReference>
<evidence type="ECO:0000256" key="7">
    <source>
        <dbReference type="ARBA" id="ARBA00022840"/>
    </source>
</evidence>
<dbReference type="PROSITE" id="PS00106">
    <property type="entry name" value="GALACTOKINASE"/>
    <property type="match status" value="1"/>
</dbReference>
<dbReference type="NCBIfam" id="TIGR00131">
    <property type="entry name" value="gal_kin"/>
    <property type="match status" value="1"/>
</dbReference>
<feature type="binding site" evidence="11">
    <location>
        <position position="223"/>
    </location>
    <ligand>
        <name>substrate</name>
    </ligand>
</feature>
<dbReference type="InterPro" id="IPR019741">
    <property type="entry name" value="Galactokinase_CS"/>
</dbReference>
<dbReference type="GO" id="GO:0006012">
    <property type="term" value="P:galactose metabolic process"/>
    <property type="evidence" value="ECO:0007669"/>
    <property type="project" value="UniProtKB-UniRule"/>
</dbReference>
<dbReference type="InterPro" id="IPR013750">
    <property type="entry name" value="GHMP_kinase_C_dom"/>
</dbReference>
<comment type="similarity">
    <text evidence="1 11">Belongs to the GHMP kinase family. GalK subfamily.</text>
</comment>
<reference evidence="17" key="1">
    <citation type="journal article" date="2019" name="Int. J. Syst. Evol. Microbiol.">
        <title>The Global Catalogue of Microorganisms (GCM) 10K type strain sequencing project: providing services to taxonomists for standard genome sequencing and annotation.</title>
        <authorList>
            <consortium name="The Broad Institute Genomics Platform"/>
            <consortium name="The Broad Institute Genome Sequencing Center for Infectious Disease"/>
            <person name="Wu L."/>
            <person name="Ma J."/>
        </authorList>
    </citation>
    <scope>NUCLEOTIDE SEQUENCE [LARGE SCALE GENOMIC DNA]</scope>
    <source>
        <strain evidence="17">CGMCC 1.10130</strain>
    </source>
</reference>
<feature type="domain" description="GHMP kinase N-terminal" evidence="13">
    <location>
        <begin position="94"/>
        <end position="181"/>
    </location>
</feature>
<feature type="domain" description="GHMP kinase C-terminal" evidence="14">
    <location>
        <begin position="278"/>
        <end position="351"/>
    </location>
</feature>
<evidence type="ECO:0000256" key="8">
    <source>
        <dbReference type="ARBA" id="ARBA00022842"/>
    </source>
</evidence>
<name>A0A8J2XQR6_9GAMM</name>
<dbReference type="PRINTS" id="PR00959">
    <property type="entry name" value="MEVGALKINASE"/>
</dbReference>
<dbReference type="InterPro" id="IPR022963">
    <property type="entry name" value="Galactokinase_bac"/>
</dbReference>
<dbReference type="InterPro" id="IPR014721">
    <property type="entry name" value="Ribsml_uS5_D2-typ_fold_subgr"/>
</dbReference>
<dbReference type="NCBIfam" id="NF003472">
    <property type="entry name" value="PRK05101.1"/>
    <property type="match status" value="1"/>
</dbReference>
<keyword evidence="8 11" id="KW-0460">Magnesium</keyword>
<evidence type="ECO:0000256" key="4">
    <source>
        <dbReference type="ARBA" id="ARBA00022723"/>
    </source>
</evidence>
<keyword evidence="9 11" id="KW-0299">Galactose metabolism</keyword>
<keyword evidence="3 11" id="KW-0808">Transferase</keyword>
<evidence type="ECO:0000259" key="13">
    <source>
        <dbReference type="Pfam" id="PF00288"/>
    </source>
</evidence>
<feature type="active site" description="Proton acceptor" evidence="11">
    <location>
        <position position="174"/>
    </location>
</feature>
<evidence type="ECO:0000256" key="11">
    <source>
        <dbReference type="HAMAP-Rule" id="MF_00246"/>
    </source>
</evidence>
<evidence type="ECO:0000313" key="16">
    <source>
        <dbReference type="EMBL" id="GGA86107.1"/>
    </source>
</evidence>
<evidence type="ECO:0000256" key="5">
    <source>
        <dbReference type="ARBA" id="ARBA00022741"/>
    </source>
</evidence>
<dbReference type="InterPro" id="IPR000705">
    <property type="entry name" value="Galactokinase"/>
</dbReference>
<dbReference type="Pfam" id="PF08544">
    <property type="entry name" value="GHMP_kinases_C"/>
    <property type="match status" value="1"/>
</dbReference>
<dbReference type="InterPro" id="IPR020568">
    <property type="entry name" value="Ribosomal_Su5_D2-typ_SF"/>
</dbReference>
<dbReference type="Gene3D" id="3.30.70.890">
    <property type="entry name" value="GHMP kinase, C-terminal domain"/>
    <property type="match status" value="1"/>
</dbReference>
<feature type="site" description="Transition state stabilizer" evidence="11">
    <location>
        <position position="28"/>
    </location>
</feature>
<dbReference type="RefSeq" id="WP_087507002.1">
    <property type="nucleotide sequence ID" value="NZ_BMDX01000019.1"/>
</dbReference>
<evidence type="ECO:0000256" key="6">
    <source>
        <dbReference type="ARBA" id="ARBA00022777"/>
    </source>
</evidence>
<feature type="binding site" evidence="11">
    <location>
        <position position="130"/>
    </location>
    <ligand>
        <name>Mg(2+)</name>
        <dbReference type="ChEBI" id="CHEBI:18420"/>
    </ligand>
</feature>
<dbReference type="PANTHER" id="PTHR10457:SF7">
    <property type="entry name" value="GALACTOKINASE-RELATED"/>
    <property type="match status" value="1"/>
</dbReference>
<dbReference type="InterPro" id="IPR019539">
    <property type="entry name" value="GalKase_N"/>
</dbReference>
<evidence type="ECO:0000256" key="1">
    <source>
        <dbReference type="ARBA" id="ARBA00006566"/>
    </source>
</evidence>
<evidence type="ECO:0000256" key="9">
    <source>
        <dbReference type="ARBA" id="ARBA00023144"/>
    </source>
</evidence>
<dbReference type="EMBL" id="BMDX01000019">
    <property type="protein sequence ID" value="GGA86107.1"/>
    <property type="molecule type" value="Genomic_DNA"/>
</dbReference>
<comment type="catalytic activity">
    <reaction evidence="11">
        <text>alpha-D-galactose + ATP = alpha-D-galactose 1-phosphate + ADP + H(+)</text>
        <dbReference type="Rhea" id="RHEA:13553"/>
        <dbReference type="ChEBI" id="CHEBI:15378"/>
        <dbReference type="ChEBI" id="CHEBI:28061"/>
        <dbReference type="ChEBI" id="CHEBI:30616"/>
        <dbReference type="ChEBI" id="CHEBI:58336"/>
        <dbReference type="ChEBI" id="CHEBI:456216"/>
        <dbReference type="EC" id="2.7.1.6"/>
    </reaction>
</comment>
<dbReference type="InterPro" id="IPR036554">
    <property type="entry name" value="GHMP_kinase_C_sf"/>
</dbReference>
<dbReference type="SUPFAM" id="SSF55060">
    <property type="entry name" value="GHMP Kinase, C-terminal domain"/>
    <property type="match status" value="1"/>
</dbReference>
<evidence type="ECO:0000259" key="14">
    <source>
        <dbReference type="Pfam" id="PF08544"/>
    </source>
</evidence>
<dbReference type="GO" id="GO:0004335">
    <property type="term" value="F:galactokinase activity"/>
    <property type="evidence" value="ECO:0007669"/>
    <property type="project" value="UniProtKB-UniRule"/>
</dbReference>
<dbReference type="UniPathway" id="UPA00214"/>
<evidence type="ECO:0000256" key="10">
    <source>
        <dbReference type="ARBA" id="ARBA00023277"/>
    </source>
</evidence>
<keyword evidence="2 11" id="KW-0963">Cytoplasm</keyword>
<keyword evidence="7 11" id="KW-0067">ATP-binding</keyword>
<proteinExistence type="inferred from homology"/>
<dbReference type="AlphaFoldDB" id="A0A8J2XQR6"/>